<feature type="chain" id="PRO_5013038660" description="Protein kinase domain-containing protein" evidence="2">
    <location>
        <begin position="19"/>
        <end position="231"/>
    </location>
</feature>
<dbReference type="PROSITE" id="PS00107">
    <property type="entry name" value="PROTEIN_KINASE_ATP"/>
    <property type="match status" value="1"/>
</dbReference>
<name>A0A2B7ZHL3_9EURO</name>
<dbReference type="InterPro" id="IPR017441">
    <property type="entry name" value="Protein_kinase_ATP_BS"/>
</dbReference>
<dbReference type="AlphaFoldDB" id="A0A2B7ZHL3"/>
<dbReference type="SUPFAM" id="SSF56112">
    <property type="entry name" value="Protein kinase-like (PK-like)"/>
    <property type="match status" value="1"/>
</dbReference>
<proteinExistence type="predicted"/>
<evidence type="ECO:0008006" key="5">
    <source>
        <dbReference type="Google" id="ProtNLM"/>
    </source>
</evidence>
<sequence>MQIFSTIVIGLLTTSISAIPIRSKSSDAFAVLFENQFTGAAALVNIIPESSPSLIIALLEDTKMGLFREIVATRVELLSDNDGGAYCIITNEDGDIIADINSANTISDLDDNPNAIEPVPITFHHIVCERLENVGDNLGFGGSSTVWLASDQKQQDLDAIKIKSADSALKSQEVDILKYLHSHPLIRQLLDNFIEISLNGAHNCLVMEMASCSLMQSKSLVFHGLLDLHIV</sequence>
<keyword evidence="1" id="KW-0547">Nucleotide-binding</keyword>
<comment type="caution">
    <text evidence="3">The sequence shown here is derived from an EMBL/GenBank/DDBJ whole genome shotgun (WGS) entry which is preliminary data.</text>
</comment>
<keyword evidence="1" id="KW-0067">ATP-binding</keyword>
<keyword evidence="4" id="KW-1185">Reference proteome</keyword>
<organism evidence="3 4">
    <name type="scientific">[Emmonsia] crescens</name>
    <dbReference type="NCBI Taxonomy" id="73230"/>
    <lineage>
        <taxon>Eukaryota</taxon>
        <taxon>Fungi</taxon>
        <taxon>Dikarya</taxon>
        <taxon>Ascomycota</taxon>
        <taxon>Pezizomycotina</taxon>
        <taxon>Eurotiomycetes</taxon>
        <taxon>Eurotiomycetidae</taxon>
        <taxon>Onygenales</taxon>
        <taxon>Ajellomycetaceae</taxon>
        <taxon>Emergomyces</taxon>
    </lineage>
</organism>
<feature type="signal peptide" evidence="2">
    <location>
        <begin position="1"/>
        <end position="18"/>
    </location>
</feature>
<evidence type="ECO:0000256" key="2">
    <source>
        <dbReference type="SAM" id="SignalP"/>
    </source>
</evidence>
<feature type="binding site" evidence="1">
    <location>
        <position position="170"/>
    </location>
    <ligand>
        <name>ATP</name>
        <dbReference type="ChEBI" id="CHEBI:30616"/>
    </ligand>
</feature>
<protein>
    <recommendedName>
        <fullName evidence="5">Protein kinase domain-containing protein</fullName>
    </recommendedName>
</protein>
<dbReference type="GO" id="GO:0005524">
    <property type="term" value="F:ATP binding"/>
    <property type="evidence" value="ECO:0007669"/>
    <property type="project" value="UniProtKB-UniRule"/>
</dbReference>
<gene>
    <name evidence="3" type="ORF">GX50_04892</name>
</gene>
<dbReference type="Proteomes" id="UP000226031">
    <property type="component" value="Unassembled WGS sequence"/>
</dbReference>
<accession>A0A2B7ZHL3</accession>
<evidence type="ECO:0000313" key="3">
    <source>
        <dbReference type="EMBL" id="PGH32297.1"/>
    </source>
</evidence>
<evidence type="ECO:0000313" key="4">
    <source>
        <dbReference type="Proteomes" id="UP000226031"/>
    </source>
</evidence>
<keyword evidence="2" id="KW-0732">Signal</keyword>
<dbReference type="Gene3D" id="3.30.200.20">
    <property type="entry name" value="Phosphorylase Kinase, domain 1"/>
    <property type="match status" value="1"/>
</dbReference>
<evidence type="ECO:0000256" key="1">
    <source>
        <dbReference type="PROSITE-ProRule" id="PRU10141"/>
    </source>
</evidence>
<dbReference type="VEuPathDB" id="FungiDB:EMCG_04191"/>
<dbReference type="InterPro" id="IPR011009">
    <property type="entry name" value="Kinase-like_dom_sf"/>
</dbReference>
<dbReference type="EMBL" id="PDND01000097">
    <property type="protein sequence ID" value="PGH32297.1"/>
    <property type="molecule type" value="Genomic_DNA"/>
</dbReference>
<reference evidence="3 4" key="1">
    <citation type="submission" date="2017-10" db="EMBL/GenBank/DDBJ databases">
        <title>Comparative genomics in systemic dimorphic fungi from Ajellomycetaceae.</title>
        <authorList>
            <person name="Munoz J.F."/>
            <person name="Mcewen J.G."/>
            <person name="Clay O.K."/>
            <person name="Cuomo C.A."/>
        </authorList>
    </citation>
    <scope>NUCLEOTIDE SEQUENCE [LARGE SCALE GENOMIC DNA]</scope>
    <source>
        <strain evidence="3 4">UAMH4076</strain>
    </source>
</reference>